<dbReference type="EMBL" id="LXQA010546474">
    <property type="protein sequence ID" value="MCI58457.1"/>
    <property type="molecule type" value="Genomic_DNA"/>
</dbReference>
<reference evidence="1 2" key="1">
    <citation type="journal article" date="2018" name="Front. Plant Sci.">
        <title>Red Clover (Trifolium pratense) and Zigzag Clover (T. medium) - A Picture of Genomic Similarities and Differences.</title>
        <authorList>
            <person name="Dluhosova J."/>
            <person name="Istvanek J."/>
            <person name="Nedelnik J."/>
            <person name="Repkova J."/>
        </authorList>
    </citation>
    <scope>NUCLEOTIDE SEQUENCE [LARGE SCALE GENOMIC DNA]</scope>
    <source>
        <strain evidence="2">cv. 10/8</strain>
        <tissue evidence="1">Leaf</tissue>
    </source>
</reference>
<evidence type="ECO:0000313" key="2">
    <source>
        <dbReference type="Proteomes" id="UP000265520"/>
    </source>
</evidence>
<dbReference type="AlphaFoldDB" id="A0A392TDE9"/>
<feature type="non-terminal residue" evidence="1">
    <location>
        <position position="1"/>
    </location>
</feature>
<organism evidence="1 2">
    <name type="scientific">Trifolium medium</name>
    <dbReference type="NCBI Taxonomy" id="97028"/>
    <lineage>
        <taxon>Eukaryota</taxon>
        <taxon>Viridiplantae</taxon>
        <taxon>Streptophyta</taxon>
        <taxon>Embryophyta</taxon>
        <taxon>Tracheophyta</taxon>
        <taxon>Spermatophyta</taxon>
        <taxon>Magnoliopsida</taxon>
        <taxon>eudicotyledons</taxon>
        <taxon>Gunneridae</taxon>
        <taxon>Pentapetalae</taxon>
        <taxon>rosids</taxon>
        <taxon>fabids</taxon>
        <taxon>Fabales</taxon>
        <taxon>Fabaceae</taxon>
        <taxon>Papilionoideae</taxon>
        <taxon>50 kb inversion clade</taxon>
        <taxon>NPAAA clade</taxon>
        <taxon>Hologalegina</taxon>
        <taxon>IRL clade</taxon>
        <taxon>Trifolieae</taxon>
        <taxon>Trifolium</taxon>
    </lineage>
</organism>
<accession>A0A392TDE9</accession>
<sequence length="62" mass="6890">DSPSSATEPDDAVFALAKDATVHYQYGNFVECVHVMNQILQKKPKDPKVTNQIDSDSVFVIH</sequence>
<proteinExistence type="predicted"/>
<name>A0A392TDE9_9FABA</name>
<protein>
    <submittedName>
        <fullName evidence="1">CCR4-NOT transcription complex subunit 10-like</fullName>
    </submittedName>
</protein>
<dbReference type="Proteomes" id="UP000265520">
    <property type="component" value="Unassembled WGS sequence"/>
</dbReference>
<comment type="caution">
    <text evidence="1">The sequence shown here is derived from an EMBL/GenBank/DDBJ whole genome shotgun (WGS) entry which is preliminary data.</text>
</comment>
<evidence type="ECO:0000313" key="1">
    <source>
        <dbReference type="EMBL" id="MCI58457.1"/>
    </source>
</evidence>
<keyword evidence="2" id="KW-1185">Reference proteome</keyword>